<feature type="region of interest" description="Disordered" evidence="1">
    <location>
        <begin position="117"/>
        <end position="161"/>
    </location>
</feature>
<accession>A0AAP0FBM2</accession>
<name>A0AAP0FBM2_9MAGN</name>
<feature type="compositionally biased region" description="Basic and acidic residues" evidence="1">
    <location>
        <begin position="118"/>
        <end position="130"/>
    </location>
</feature>
<reference evidence="3 4" key="1">
    <citation type="submission" date="2024-01" db="EMBL/GenBank/DDBJ databases">
        <title>Genome assemblies of Stephania.</title>
        <authorList>
            <person name="Yang L."/>
        </authorList>
    </citation>
    <scope>NUCLEOTIDE SEQUENCE [LARGE SCALE GENOMIC DNA]</scope>
    <source>
        <strain evidence="3">YNDBR</strain>
        <tissue evidence="3">Leaf</tissue>
    </source>
</reference>
<dbReference type="Proteomes" id="UP001420932">
    <property type="component" value="Unassembled WGS sequence"/>
</dbReference>
<proteinExistence type="predicted"/>
<dbReference type="PROSITE" id="PS51257">
    <property type="entry name" value="PROKAR_LIPOPROTEIN"/>
    <property type="match status" value="1"/>
</dbReference>
<keyword evidence="2" id="KW-0732">Signal</keyword>
<keyword evidence="4" id="KW-1185">Reference proteome</keyword>
<dbReference type="AlphaFoldDB" id="A0AAP0FBM2"/>
<comment type="caution">
    <text evidence="3">The sequence shown here is derived from an EMBL/GenBank/DDBJ whole genome shotgun (WGS) entry which is preliminary data.</text>
</comment>
<evidence type="ECO:0000313" key="3">
    <source>
        <dbReference type="EMBL" id="KAK9107227.1"/>
    </source>
</evidence>
<evidence type="ECO:0000256" key="1">
    <source>
        <dbReference type="SAM" id="MobiDB-lite"/>
    </source>
</evidence>
<feature type="chain" id="PRO_5042974284" evidence="2">
    <location>
        <begin position="22"/>
        <end position="230"/>
    </location>
</feature>
<protein>
    <submittedName>
        <fullName evidence="3">Uncharacterized protein</fullName>
    </submittedName>
</protein>
<sequence length="230" mass="25101">MARKPLFTMLCLIISCRRSVPLLTFDSISVKFSHARLFFIAHMKSADDGRLATFDRVHERLREVLWVERIYTLVLENDAGVPQISNTPAKSFLGQINALIAGVTNFLSVGELAVKTTRRGDGDGGEEQKLQGRRVAGDGAARKSCWGRQPASSEGQRRDGALAHEKQLSVTAGADDSDGPAVAVVDDATLPMLGVVVVAYKGERKNKKDLPKALKKEISILICRKNVDLC</sequence>
<dbReference type="EMBL" id="JBBNAF010000010">
    <property type="protein sequence ID" value="KAK9107227.1"/>
    <property type="molecule type" value="Genomic_DNA"/>
</dbReference>
<gene>
    <name evidence="3" type="ORF">Syun_023238</name>
</gene>
<evidence type="ECO:0000256" key="2">
    <source>
        <dbReference type="SAM" id="SignalP"/>
    </source>
</evidence>
<feature type="signal peptide" evidence="2">
    <location>
        <begin position="1"/>
        <end position="21"/>
    </location>
</feature>
<evidence type="ECO:0000313" key="4">
    <source>
        <dbReference type="Proteomes" id="UP001420932"/>
    </source>
</evidence>
<organism evidence="3 4">
    <name type="scientific">Stephania yunnanensis</name>
    <dbReference type="NCBI Taxonomy" id="152371"/>
    <lineage>
        <taxon>Eukaryota</taxon>
        <taxon>Viridiplantae</taxon>
        <taxon>Streptophyta</taxon>
        <taxon>Embryophyta</taxon>
        <taxon>Tracheophyta</taxon>
        <taxon>Spermatophyta</taxon>
        <taxon>Magnoliopsida</taxon>
        <taxon>Ranunculales</taxon>
        <taxon>Menispermaceae</taxon>
        <taxon>Menispermoideae</taxon>
        <taxon>Cissampelideae</taxon>
        <taxon>Stephania</taxon>
    </lineage>
</organism>